<sequence length="183" mass="21102">MNKLFKDGLINKKTLLILNYKKVGINENQLSILLLIMELSTEEQKNFTPIQLSNYMTLTSDKIEQEISNLLKNSNIKIVIKSKKTILDLSPLFNKLLVKIEDEYTKTKNKENYKIIENKLNYKLKDTDITKLEEYSTSGLSIAKIASIIDSSNVETLDELFKLLDSKAKNSSVKITMYNWLND</sequence>
<proteinExistence type="predicted"/>
<protein>
    <submittedName>
        <fullName evidence="2">Putative dnad-like replication protein</fullName>
    </submittedName>
</protein>
<dbReference type="InterPro" id="IPR036388">
    <property type="entry name" value="WH-like_DNA-bd_sf"/>
</dbReference>
<dbReference type="AlphaFoldDB" id="A0A222EPV6"/>
<accession>A0A222EPV6</accession>
<name>A0A222EPV6_9MOLU</name>
<feature type="domain" description="DnaD N-terminal" evidence="1">
    <location>
        <begin position="14"/>
        <end position="103"/>
    </location>
</feature>
<gene>
    <name evidence="2" type="ORF">SCORR_v1c07970</name>
</gene>
<dbReference type="EMBL" id="CP022535">
    <property type="protein sequence ID" value="ASP28569.1"/>
    <property type="molecule type" value="Genomic_DNA"/>
</dbReference>
<dbReference type="InterPro" id="IPR053843">
    <property type="entry name" value="DnaD_N"/>
</dbReference>
<reference evidence="2 3" key="1">
    <citation type="submission" date="2017-07" db="EMBL/GenBank/DDBJ databases">
        <title>Complete genome sequence of Spiroplasma corruscae EC-1 (DSM 19793).</title>
        <authorList>
            <person name="Tsai Y.-M."/>
            <person name="Lo W.-S."/>
            <person name="Kuo C.-H."/>
        </authorList>
    </citation>
    <scope>NUCLEOTIDE SEQUENCE [LARGE SCALE GENOMIC DNA]</scope>
    <source>
        <strain evidence="2 3">EC-1</strain>
    </source>
</reference>
<evidence type="ECO:0000313" key="2">
    <source>
        <dbReference type="EMBL" id="ASP28569.1"/>
    </source>
</evidence>
<dbReference type="InterPro" id="IPR030892">
    <property type="entry name" value="DnaD_Mollicutes"/>
</dbReference>
<dbReference type="OrthoDB" id="399088at2"/>
<evidence type="ECO:0000313" key="3">
    <source>
        <dbReference type="Proteomes" id="UP000203229"/>
    </source>
</evidence>
<evidence type="ECO:0000259" key="1">
    <source>
        <dbReference type="Pfam" id="PF21984"/>
    </source>
</evidence>
<dbReference type="KEGG" id="scou:SCORR_v1c07970"/>
<dbReference type="RefSeq" id="WP_094049428.1">
    <property type="nucleotide sequence ID" value="NZ_CP022535.1"/>
</dbReference>
<dbReference type="Gene3D" id="1.10.10.10">
    <property type="entry name" value="Winged helix-like DNA-binding domain superfamily/Winged helix DNA-binding domain"/>
    <property type="match status" value="1"/>
</dbReference>
<keyword evidence="3" id="KW-1185">Reference proteome</keyword>
<dbReference type="Pfam" id="PF21984">
    <property type="entry name" value="DnaD_N"/>
    <property type="match status" value="1"/>
</dbReference>
<organism evidence="2 3">
    <name type="scientific">Spiroplasma corruscae</name>
    <dbReference type="NCBI Taxonomy" id="216934"/>
    <lineage>
        <taxon>Bacteria</taxon>
        <taxon>Bacillati</taxon>
        <taxon>Mycoplasmatota</taxon>
        <taxon>Mollicutes</taxon>
        <taxon>Entomoplasmatales</taxon>
        <taxon>Spiroplasmataceae</taxon>
        <taxon>Spiroplasma</taxon>
    </lineage>
</organism>
<dbReference type="NCBIfam" id="TIGR04548">
    <property type="entry name" value="DnaD_Mollicutes"/>
    <property type="match status" value="1"/>
</dbReference>
<dbReference type="Proteomes" id="UP000203229">
    <property type="component" value="Chromosome"/>
</dbReference>